<dbReference type="Proteomes" id="UP001207654">
    <property type="component" value="Unassembled WGS sequence"/>
</dbReference>
<dbReference type="InterPro" id="IPR008949">
    <property type="entry name" value="Isoprenoid_synthase_dom_sf"/>
</dbReference>
<dbReference type="Gene3D" id="1.10.600.10">
    <property type="entry name" value="Farnesyl Diphosphate Synthase"/>
    <property type="match status" value="1"/>
</dbReference>
<evidence type="ECO:0000313" key="2">
    <source>
        <dbReference type="Proteomes" id="UP001207654"/>
    </source>
</evidence>
<organism evidence="1 2">
    <name type="scientific">Archangium lansingense</name>
    <dbReference type="NCBI Taxonomy" id="2995310"/>
    <lineage>
        <taxon>Bacteria</taxon>
        <taxon>Pseudomonadati</taxon>
        <taxon>Myxococcota</taxon>
        <taxon>Myxococcia</taxon>
        <taxon>Myxococcales</taxon>
        <taxon>Cystobacterineae</taxon>
        <taxon>Archangiaceae</taxon>
        <taxon>Archangium</taxon>
    </lineage>
</organism>
<dbReference type="SUPFAM" id="SSF48576">
    <property type="entry name" value="Terpenoid synthases"/>
    <property type="match status" value="1"/>
</dbReference>
<accession>A0ABT4AC54</accession>
<sequence>MTRSFIALGMAAPVVTDVGVRGKHFEVTRKLKNEYSAEEFKLFPQASQARVFELCNRLMPELAEWCERFPAIATSRVQSTALTGAVAAVPGSTFAQNVLLTKVGLITFAIDDIADGEVGELTEDERLWMMDRYLLTVESPSTEDWDAARGEAECIGAALKELTLELMAAPGATRFGWLWREHFRRMCASHQAELCAKRLFQSQRMLPEFEDYLQAGQWSISLPMWAAAVLLVLNPEVEHDLSEDPLIEDILRELGLLVRWTNDIRSFDRESREGKSNALTLLMQLGMNEAEAELEAARRSGVHLRELESLTAMLPSCLEEWGKSVVRTGRFCRNVYLKQEFHHWQS</sequence>
<protein>
    <submittedName>
        <fullName evidence="1">Terpene synthase family protein</fullName>
    </submittedName>
</protein>
<dbReference type="Pfam" id="PF19086">
    <property type="entry name" value="Terpene_syn_C_2"/>
    <property type="match status" value="1"/>
</dbReference>
<dbReference type="EMBL" id="JAPNKA010000001">
    <property type="protein sequence ID" value="MCY1079210.1"/>
    <property type="molecule type" value="Genomic_DNA"/>
</dbReference>
<comment type="caution">
    <text evidence="1">The sequence shown here is derived from an EMBL/GenBank/DDBJ whole genome shotgun (WGS) entry which is preliminary data.</text>
</comment>
<proteinExistence type="predicted"/>
<gene>
    <name evidence="1" type="ORF">OV287_32590</name>
</gene>
<reference evidence="1 2" key="1">
    <citation type="submission" date="2022-11" db="EMBL/GenBank/DDBJ databases">
        <title>Minimal conservation of predation-associated metabolite biosynthetic gene clusters underscores biosynthetic potential of Myxococcota including descriptions for ten novel species: Archangium lansinium sp. nov., Myxococcus landrumus sp. nov., Nannocystis bai.</title>
        <authorList>
            <person name="Ahearne A."/>
            <person name="Stevens C."/>
            <person name="Phillips K."/>
        </authorList>
    </citation>
    <scope>NUCLEOTIDE SEQUENCE [LARGE SCALE GENOMIC DNA]</scope>
    <source>
        <strain evidence="1 2">MIWBW</strain>
    </source>
</reference>
<name>A0ABT4AC54_9BACT</name>
<keyword evidence="2" id="KW-1185">Reference proteome</keyword>
<evidence type="ECO:0000313" key="1">
    <source>
        <dbReference type="EMBL" id="MCY1079210.1"/>
    </source>
</evidence>
<dbReference type="RefSeq" id="WP_267537943.1">
    <property type="nucleotide sequence ID" value="NZ_JAPNKA010000001.1"/>
</dbReference>